<protein>
    <submittedName>
        <fullName evidence="2">Uncharacterized protein</fullName>
    </submittedName>
</protein>
<comment type="caution">
    <text evidence="2">The sequence shown here is derived from an EMBL/GenBank/DDBJ whole genome shotgun (WGS) entry which is preliminary data.</text>
</comment>
<evidence type="ECO:0000256" key="1">
    <source>
        <dbReference type="SAM" id="MobiDB-lite"/>
    </source>
</evidence>
<reference evidence="2 3" key="1">
    <citation type="submission" date="2020-08" db="EMBL/GenBank/DDBJ databases">
        <title>Sequencing the genomes of 1000 actinobacteria strains.</title>
        <authorList>
            <person name="Klenk H.-P."/>
        </authorList>
    </citation>
    <scope>NUCLEOTIDE SEQUENCE [LARGE SCALE GENOMIC DNA]</scope>
    <source>
        <strain evidence="2 3">DSM 44786</strain>
    </source>
</reference>
<organism evidence="2 3">
    <name type="scientific">Kitasatospora gansuensis</name>
    <dbReference type="NCBI Taxonomy" id="258050"/>
    <lineage>
        <taxon>Bacteria</taxon>
        <taxon>Bacillati</taxon>
        <taxon>Actinomycetota</taxon>
        <taxon>Actinomycetes</taxon>
        <taxon>Kitasatosporales</taxon>
        <taxon>Streptomycetaceae</taxon>
        <taxon>Kitasatospora</taxon>
    </lineage>
</organism>
<proteinExistence type="predicted"/>
<keyword evidence="3" id="KW-1185">Reference proteome</keyword>
<evidence type="ECO:0000313" key="2">
    <source>
        <dbReference type="EMBL" id="MBB4944472.1"/>
    </source>
</evidence>
<dbReference type="AlphaFoldDB" id="A0A7W7WE81"/>
<dbReference type="EMBL" id="JACHJR010000001">
    <property type="protein sequence ID" value="MBB4944472.1"/>
    <property type="molecule type" value="Genomic_DNA"/>
</dbReference>
<evidence type="ECO:0000313" key="3">
    <source>
        <dbReference type="Proteomes" id="UP000573327"/>
    </source>
</evidence>
<dbReference type="Proteomes" id="UP000573327">
    <property type="component" value="Unassembled WGS sequence"/>
</dbReference>
<gene>
    <name evidence="2" type="ORF">F4556_000007</name>
</gene>
<feature type="compositionally biased region" description="Low complexity" evidence="1">
    <location>
        <begin position="27"/>
        <end position="39"/>
    </location>
</feature>
<feature type="region of interest" description="Disordered" evidence="1">
    <location>
        <begin position="1"/>
        <end position="39"/>
    </location>
</feature>
<sequence length="39" mass="4058">MVHPQSTARLPKPKNPANATELKNDITSAATEPSPTAAT</sequence>
<accession>A0A7W7WE81</accession>
<name>A0A7W7WE81_9ACTN</name>